<feature type="active site" evidence="4">
    <location>
        <position position="134"/>
    </location>
</feature>
<dbReference type="InterPro" id="IPR035909">
    <property type="entry name" value="CheB_C"/>
</dbReference>
<dbReference type="RefSeq" id="WP_169419290.1">
    <property type="nucleotide sequence ID" value="NZ_JABBFX010000001.1"/>
</dbReference>
<dbReference type="SUPFAM" id="SSF52738">
    <property type="entry name" value="Methylesterase CheB, C-terminal domain"/>
    <property type="match status" value="1"/>
</dbReference>
<dbReference type="CDD" id="cd16433">
    <property type="entry name" value="CheB"/>
    <property type="match status" value="1"/>
</dbReference>
<dbReference type="Proteomes" id="UP000541185">
    <property type="component" value="Unassembled WGS sequence"/>
</dbReference>
<organism evidence="6 7">
    <name type="scientific">Ramlibacter agri</name>
    <dbReference type="NCBI Taxonomy" id="2728837"/>
    <lineage>
        <taxon>Bacteria</taxon>
        <taxon>Pseudomonadati</taxon>
        <taxon>Pseudomonadota</taxon>
        <taxon>Betaproteobacteria</taxon>
        <taxon>Burkholderiales</taxon>
        <taxon>Comamonadaceae</taxon>
        <taxon>Ramlibacter</taxon>
    </lineage>
</organism>
<protein>
    <recommendedName>
        <fullName evidence="2">protein-glutamate methylesterase</fullName>
        <ecNumber evidence="2">3.1.1.61</ecNumber>
    </recommendedName>
</protein>
<accession>A0A848H3Q6</accession>
<evidence type="ECO:0000259" key="5">
    <source>
        <dbReference type="PROSITE" id="PS50122"/>
    </source>
</evidence>
<dbReference type="EMBL" id="JABBFX010000001">
    <property type="protein sequence ID" value="NML45204.1"/>
    <property type="molecule type" value="Genomic_DNA"/>
</dbReference>
<dbReference type="PANTHER" id="PTHR42872">
    <property type="entry name" value="PROTEIN-GLUTAMATE METHYLESTERASE/PROTEIN-GLUTAMINE GLUTAMINASE"/>
    <property type="match status" value="1"/>
</dbReference>
<dbReference type="Gene3D" id="3.40.50.180">
    <property type="entry name" value="Methylesterase CheB, C-terminal domain"/>
    <property type="match status" value="1"/>
</dbReference>
<evidence type="ECO:0000256" key="2">
    <source>
        <dbReference type="ARBA" id="ARBA00039140"/>
    </source>
</evidence>
<sequence length="343" mass="36255">MVPAAPPAYLVVVGASAGGVSTLLQLAGSLPRGFPAPVCVVQHVGANISILPALVQARGPLPAVHAHDGQRLEPGKIFIAPPDCHMLVIGDTIRLTRGPRENYTRPAIDPLFRSAALHWGPHAIGVILTGLLDDGTAGLGAIKRRGGVTVVEDPATACEPSMPLSALQHVEVDHCLPVAGIGPLLASLVQYEAPREAPRDVALEREVAINLGANLMENLASIATPSSLTCPDCGGALWEVEDVQPLRYRCHTGHAFSARSLEHAQAEAGEHALRGSVRALQEREILLRRMATVALGTGDQRQADAALRRAEQLREQVRLLLTFTETVGAEGEEPAAADQPEPR</sequence>
<feature type="active site" evidence="4">
    <location>
        <position position="16"/>
    </location>
</feature>
<comment type="catalytic activity">
    <reaction evidence="3">
        <text>[protein]-L-glutamate 5-O-methyl ester + H2O = L-glutamyl-[protein] + methanol + H(+)</text>
        <dbReference type="Rhea" id="RHEA:23236"/>
        <dbReference type="Rhea" id="RHEA-COMP:10208"/>
        <dbReference type="Rhea" id="RHEA-COMP:10311"/>
        <dbReference type="ChEBI" id="CHEBI:15377"/>
        <dbReference type="ChEBI" id="CHEBI:15378"/>
        <dbReference type="ChEBI" id="CHEBI:17790"/>
        <dbReference type="ChEBI" id="CHEBI:29973"/>
        <dbReference type="ChEBI" id="CHEBI:82795"/>
        <dbReference type="EC" id="3.1.1.61"/>
    </reaction>
</comment>
<evidence type="ECO:0000256" key="1">
    <source>
        <dbReference type="ARBA" id="ARBA00022801"/>
    </source>
</evidence>
<dbReference type="PROSITE" id="PS50122">
    <property type="entry name" value="CHEB"/>
    <property type="match status" value="1"/>
</dbReference>
<evidence type="ECO:0000256" key="3">
    <source>
        <dbReference type="ARBA" id="ARBA00048267"/>
    </source>
</evidence>
<dbReference type="GO" id="GO:0008984">
    <property type="term" value="F:protein-glutamate methylesterase activity"/>
    <property type="evidence" value="ECO:0007669"/>
    <property type="project" value="UniProtKB-EC"/>
</dbReference>
<name>A0A848H3Q6_9BURK</name>
<dbReference type="PIRSF" id="PIRSF036461">
    <property type="entry name" value="Chmtx_methlestr"/>
    <property type="match status" value="1"/>
</dbReference>
<dbReference type="PANTHER" id="PTHR42872:SF6">
    <property type="entry name" value="PROTEIN-GLUTAMATE METHYLESTERASE_PROTEIN-GLUTAMINE GLUTAMINASE"/>
    <property type="match status" value="1"/>
</dbReference>
<dbReference type="AlphaFoldDB" id="A0A848H3Q6"/>
<dbReference type="Pfam" id="PF01339">
    <property type="entry name" value="CheB_methylest"/>
    <property type="match status" value="1"/>
</dbReference>
<dbReference type="InterPro" id="IPR011247">
    <property type="entry name" value="Chemotax_prot-Glu_Me-esterase"/>
</dbReference>
<dbReference type="InterPro" id="IPR000673">
    <property type="entry name" value="Sig_transdc_resp-reg_Me-estase"/>
</dbReference>
<feature type="domain" description="CheB-type methylesterase" evidence="5">
    <location>
        <begin position="4"/>
        <end position="192"/>
    </location>
</feature>
<dbReference type="GO" id="GO:0000156">
    <property type="term" value="F:phosphorelay response regulator activity"/>
    <property type="evidence" value="ECO:0007669"/>
    <property type="project" value="InterPro"/>
</dbReference>
<keyword evidence="7" id="KW-1185">Reference proteome</keyword>
<evidence type="ECO:0000256" key="4">
    <source>
        <dbReference type="PROSITE-ProRule" id="PRU00050"/>
    </source>
</evidence>
<dbReference type="GO" id="GO:0005737">
    <property type="term" value="C:cytoplasm"/>
    <property type="evidence" value="ECO:0007669"/>
    <property type="project" value="InterPro"/>
</dbReference>
<dbReference type="EC" id="3.1.1.61" evidence="2"/>
<reference evidence="6 7" key="1">
    <citation type="submission" date="2020-04" db="EMBL/GenBank/DDBJ databases">
        <title>Ramlibacter sp. G-1-2-2 isolated from soil.</title>
        <authorList>
            <person name="Dahal R.H."/>
        </authorList>
    </citation>
    <scope>NUCLEOTIDE SEQUENCE [LARGE SCALE GENOMIC DNA]</scope>
    <source>
        <strain evidence="6 7">G-1-2-2</strain>
    </source>
</reference>
<keyword evidence="1 4" id="KW-0378">Hydrolase</keyword>
<evidence type="ECO:0000313" key="6">
    <source>
        <dbReference type="EMBL" id="NML45204.1"/>
    </source>
</evidence>
<keyword evidence="4" id="KW-0145">Chemotaxis</keyword>
<feature type="active site" evidence="4">
    <location>
        <position position="43"/>
    </location>
</feature>
<proteinExistence type="predicted"/>
<gene>
    <name evidence="6" type="ORF">HHL11_15730</name>
</gene>
<dbReference type="GO" id="GO:0006935">
    <property type="term" value="P:chemotaxis"/>
    <property type="evidence" value="ECO:0007669"/>
    <property type="project" value="UniProtKB-UniRule"/>
</dbReference>
<comment type="caution">
    <text evidence="6">The sequence shown here is derived from an EMBL/GenBank/DDBJ whole genome shotgun (WGS) entry which is preliminary data.</text>
</comment>
<evidence type="ECO:0000313" key="7">
    <source>
        <dbReference type="Proteomes" id="UP000541185"/>
    </source>
</evidence>